<gene>
    <name evidence="1" type="ORF">BN587_00330</name>
</gene>
<evidence type="ECO:0000313" key="1">
    <source>
        <dbReference type="EMBL" id="CDD11119.1"/>
    </source>
</evidence>
<protein>
    <submittedName>
        <fullName evidence="1">Uncharacterized protein</fullName>
    </submittedName>
</protein>
<dbReference type="AlphaFoldDB" id="R6WW21"/>
<sequence length="157" mass="18069">MGAATASSGTKNNYLTHEQQKKYEEELAAIDKDDMLTPEQKDKAKEKVDFKYSVISVLQNREWYEKNKDKLQLTGKVGDLNEYEIFKEVVGVDKNGNDVELRADTKDWMVGYSRDLVEAVANIKPGDRIKFSDGSIYYVQPNGELYERRQYRSINAV</sequence>
<dbReference type="Proteomes" id="UP000014937">
    <property type="component" value="Unassembled WGS sequence"/>
</dbReference>
<reference evidence="1" key="1">
    <citation type="submission" date="2012-11" db="EMBL/GenBank/DDBJ databases">
        <title>Dependencies among metagenomic species, viruses, plasmids and units of genetic variation.</title>
        <authorList>
            <person name="Nielsen H.B."/>
            <person name="Almeida M."/>
            <person name="Juncker A.S."/>
            <person name="Rasmussen S."/>
            <person name="Li J."/>
            <person name="Sunagawa S."/>
            <person name="Plichta D."/>
            <person name="Gautier L."/>
            <person name="Le Chatelier E."/>
            <person name="Peletier E."/>
            <person name="Bonde I."/>
            <person name="Nielsen T."/>
            <person name="Manichanh C."/>
            <person name="Arumugam M."/>
            <person name="Batto J."/>
            <person name="Santos M.B.Q.D."/>
            <person name="Blom N."/>
            <person name="Borruel N."/>
            <person name="Burgdorf K.S."/>
            <person name="Boumezbeur F."/>
            <person name="Casellas F."/>
            <person name="Dore J."/>
            <person name="Guarner F."/>
            <person name="Hansen T."/>
            <person name="Hildebrand F."/>
            <person name="Kaas R.S."/>
            <person name="Kennedy S."/>
            <person name="Kristiansen K."/>
            <person name="Kultima J.R."/>
            <person name="Leonard P."/>
            <person name="Levenez F."/>
            <person name="Lund O."/>
            <person name="Moumen B."/>
            <person name="Le Paslier D."/>
            <person name="Pons N."/>
            <person name="Pedersen O."/>
            <person name="Prifti E."/>
            <person name="Qin J."/>
            <person name="Raes J."/>
            <person name="Tap J."/>
            <person name="Tims S."/>
            <person name="Ussery D.W."/>
            <person name="Yamada T."/>
            <person name="MetaHit consortium"/>
            <person name="Renault P."/>
            <person name="Sicheritz-Ponten T."/>
            <person name="Bork P."/>
            <person name="Wang J."/>
            <person name="Brunak S."/>
            <person name="Ehrlich S.D."/>
        </authorList>
    </citation>
    <scope>NUCLEOTIDE SEQUENCE [LARGE SCALE GENOMIC DNA]</scope>
</reference>
<name>R6WW21_9FIRM</name>
<dbReference type="RefSeq" id="WP_021719425.1">
    <property type="nucleotide sequence ID" value="NZ_FR892758.1"/>
</dbReference>
<dbReference type="HOGENOM" id="CLU_1676213_0_0_9"/>
<accession>R6WW21</accession>
<dbReference type="EMBL" id="CBGL010000072">
    <property type="protein sequence ID" value="CDD11119.1"/>
    <property type="molecule type" value="Genomic_DNA"/>
</dbReference>
<organism evidence="1">
    <name type="scientific">Phascolarctobacterium succinatutens CAG:287</name>
    <dbReference type="NCBI Taxonomy" id="1263101"/>
    <lineage>
        <taxon>Bacteria</taxon>
        <taxon>Bacillati</taxon>
        <taxon>Bacillota</taxon>
        <taxon>Negativicutes</taxon>
        <taxon>Acidaminococcales</taxon>
        <taxon>Acidaminococcaceae</taxon>
        <taxon>Phascolarctobacterium</taxon>
    </lineage>
</organism>
<comment type="caution">
    <text evidence="1">The sequence shown here is derived from an EMBL/GenBank/DDBJ whole genome shotgun (WGS) entry which is preliminary data.</text>
</comment>
<proteinExistence type="predicted"/>